<gene>
    <name evidence="2" type="ORF">DXC51_07480</name>
</gene>
<dbReference type="Proteomes" id="UP000260812">
    <property type="component" value="Unassembled WGS sequence"/>
</dbReference>
<dbReference type="SUPFAM" id="SSF51445">
    <property type="entry name" value="(Trans)glycosidases"/>
    <property type="match status" value="1"/>
</dbReference>
<evidence type="ECO:0000313" key="3">
    <source>
        <dbReference type="Proteomes" id="UP000260812"/>
    </source>
</evidence>
<accession>A0A3E3I7K9</accession>
<dbReference type="Pfam" id="PF18120">
    <property type="entry name" value="DUF5597"/>
    <property type="match status" value="1"/>
</dbReference>
<protein>
    <recommendedName>
        <fullName evidence="1">DUF5597 domain-containing protein</fullName>
    </recommendedName>
</protein>
<dbReference type="GeneID" id="97986724"/>
<proteinExistence type="predicted"/>
<dbReference type="Gene3D" id="2.60.220.20">
    <property type="entry name" value="putative beta-Galactosidase from caulobacter crescentus"/>
    <property type="match status" value="1"/>
</dbReference>
<keyword evidence="3" id="KW-1185">Reference proteome</keyword>
<organism evidence="2 3">
    <name type="scientific">Eisenbergiella massiliensis</name>
    <dbReference type="NCBI Taxonomy" id="1720294"/>
    <lineage>
        <taxon>Bacteria</taxon>
        <taxon>Bacillati</taxon>
        <taxon>Bacillota</taxon>
        <taxon>Clostridia</taxon>
        <taxon>Lachnospirales</taxon>
        <taxon>Lachnospiraceae</taxon>
        <taxon>Eisenbergiella</taxon>
    </lineage>
</organism>
<dbReference type="Gene3D" id="3.20.20.80">
    <property type="entry name" value="Glycosidases"/>
    <property type="match status" value="1"/>
</dbReference>
<dbReference type="EMBL" id="QVLV01000004">
    <property type="protein sequence ID" value="RGE62437.1"/>
    <property type="molecule type" value="Genomic_DNA"/>
</dbReference>
<evidence type="ECO:0000259" key="1">
    <source>
        <dbReference type="Pfam" id="PF18120"/>
    </source>
</evidence>
<dbReference type="InterPro" id="IPR040719">
    <property type="entry name" value="DUF5597"/>
</dbReference>
<sequence length="516" mass="58801">MSGIPEIRTDRGIPTLYVKDVPFFALSGEVHNSSAESLSYMEKKVWPRIAGMNLNTLVVPLYWNRIEAQEGIFDFTLLDGLICQAREQKKHLVFLWFGLWKNAESTYVPDWIKQNCETYFRVETEYGEKLNTISPLCEAAVGKDANAFAHVMKHIRAIDEEFSTVIMMQVENETGLLGTPCDYCAKAREEFVRPVPEILLELPAAQKRPGTWKEVFGEDAEEVFMACHMAGAVEKITAAGRSEYPLPCFTNAWLYQFPWYAGSYPSGGPVRKMHQVWKLAAPSLFTLAPDIYVPYAAKVMDEYGYEGNPLLVPEIRKDAVTASYALYALVKHNALCYSPFGIEDLGEDTENVSTPTEEMIKALKMDPLSFDLTGSRQALSAVYGLFEQMKPLYLQMRGTDHMQCWLQRDENDQGAFFRFKEYDLEVDYFPKTAGCPAAAGVVYELGKNRFLLIGMMSKFIFHPKAGRKKKVSFLKMEKGQLRNGIFMPELEMNGDEYMAMLMMEQPVCYQVELFQY</sequence>
<feature type="domain" description="DUF5597" evidence="1">
    <location>
        <begin position="379"/>
        <end position="497"/>
    </location>
</feature>
<dbReference type="AlphaFoldDB" id="A0A3E3I7K9"/>
<name>A0A3E3I7K9_9FIRM</name>
<evidence type="ECO:0000313" key="2">
    <source>
        <dbReference type="EMBL" id="RGE62437.1"/>
    </source>
</evidence>
<dbReference type="RefSeq" id="WP_117544204.1">
    <property type="nucleotide sequence ID" value="NZ_QVLV01000004.1"/>
</dbReference>
<comment type="caution">
    <text evidence="2">The sequence shown here is derived from an EMBL/GenBank/DDBJ whole genome shotgun (WGS) entry which is preliminary data.</text>
</comment>
<dbReference type="InterPro" id="IPR017853">
    <property type="entry name" value="GH"/>
</dbReference>
<reference evidence="2" key="1">
    <citation type="submission" date="2018-08" db="EMBL/GenBank/DDBJ databases">
        <title>A genome reference for cultivated species of the human gut microbiota.</title>
        <authorList>
            <person name="Zou Y."/>
            <person name="Xue W."/>
            <person name="Luo G."/>
        </authorList>
    </citation>
    <scope>NUCLEOTIDE SEQUENCE [LARGE SCALE GENOMIC DNA]</scope>
    <source>
        <strain evidence="2">TF05-5AC</strain>
    </source>
</reference>